<protein>
    <submittedName>
        <fullName evidence="1">Uncharacterized protein</fullName>
    </submittedName>
</protein>
<dbReference type="EMBL" id="JAAIUW010000011">
    <property type="protein sequence ID" value="KAF7810489.1"/>
    <property type="molecule type" value="Genomic_DNA"/>
</dbReference>
<evidence type="ECO:0000313" key="1">
    <source>
        <dbReference type="EMBL" id="KAF7810489.1"/>
    </source>
</evidence>
<proteinExistence type="predicted"/>
<dbReference type="AlphaFoldDB" id="A0A834SV04"/>
<sequence length="130" mass="14609">MRRTKPRSAVDDKVWSAVDGGTTDDEFRWWVAALPWRQLPRIALLSCSIAAADLTSKNMGETKDEGYEEELLDYEEEEEKGPNSVVTKVNGETAKKYIFVVSGNPDPDVCLELSYPLFVYYGLLDGKIAQ</sequence>
<dbReference type="Proteomes" id="UP000634136">
    <property type="component" value="Unassembled WGS sequence"/>
</dbReference>
<reference evidence="1" key="1">
    <citation type="submission" date="2020-09" db="EMBL/GenBank/DDBJ databases">
        <title>Genome-Enabled Discovery of Anthraquinone Biosynthesis in Senna tora.</title>
        <authorList>
            <person name="Kang S.-H."/>
            <person name="Pandey R.P."/>
            <person name="Lee C.-M."/>
            <person name="Sim J.-S."/>
            <person name="Jeong J.-T."/>
            <person name="Choi B.-S."/>
            <person name="Jung M."/>
            <person name="Ginzburg D."/>
            <person name="Zhao K."/>
            <person name="Won S.Y."/>
            <person name="Oh T.-J."/>
            <person name="Yu Y."/>
            <person name="Kim N.-H."/>
            <person name="Lee O.R."/>
            <person name="Lee T.-H."/>
            <person name="Bashyal P."/>
            <person name="Kim T.-S."/>
            <person name="Lee W.-H."/>
            <person name="Kawkins C."/>
            <person name="Kim C.-K."/>
            <person name="Kim J.S."/>
            <person name="Ahn B.O."/>
            <person name="Rhee S.Y."/>
            <person name="Sohng J.K."/>
        </authorList>
    </citation>
    <scope>NUCLEOTIDE SEQUENCE</scope>
    <source>
        <tissue evidence="1">Leaf</tissue>
    </source>
</reference>
<organism evidence="1 2">
    <name type="scientific">Senna tora</name>
    <dbReference type="NCBI Taxonomy" id="362788"/>
    <lineage>
        <taxon>Eukaryota</taxon>
        <taxon>Viridiplantae</taxon>
        <taxon>Streptophyta</taxon>
        <taxon>Embryophyta</taxon>
        <taxon>Tracheophyta</taxon>
        <taxon>Spermatophyta</taxon>
        <taxon>Magnoliopsida</taxon>
        <taxon>eudicotyledons</taxon>
        <taxon>Gunneridae</taxon>
        <taxon>Pentapetalae</taxon>
        <taxon>rosids</taxon>
        <taxon>fabids</taxon>
        <taxon>Fabales</taxon>
        <taxon>Fabaceae</taxon>
        <taxon>Caesalpinioideae</taxon>
        <taxon>Cassia clade</taxon>
        <taxon>Senna</taxon>
    </lineage>
</organism>
<comment type="caution">
    <text evidence="1">The sequence shown here is derived from an EMBL/GenBank/DDBJ whole genome shotgun (WGS) entry which is preliminary data.</text>
</comment>
<accession>A0A834SV04</accession>
<keyword evidence="2" id="KW-1185">Reference proteome</keyword>
<name>A0A834SV04_9FABA</name>
<evidence type="ECO:0000313" key="2">
    <source>
        <dbReference type="Proteomes" id="UP000634136"/>
    </source>
</evidence>
<gene>
    <name evidence="1" type="ORF">G2W53_037232</name>
</gene>